<evidence type="ECO:0000313" key="2">
    <source>
        <dbReference type="Proteomes" id="UP000275267"/>
    </source>
</evidence>
<name>A0A3L6R0X4_PANMI</name>
<dbReference type="EMBL" id="PQIB02000010">
    <property type="protein sequence ID" value="RLM92666.1"/>
    <property type="molecule type" value="Genomic_DNA"/>
</dbReference>
<comment type="caution">
    <text evidence="1">The sequence shown here is derived from an EMBL/GenBank/DDBJ whole genome shotgun (WGS) entry which is preliminary data.</text>
</comment>
<accession>A0A3L6R0X4</accession>
<gene>
    <name evidence="1" type="ORF">C2845_PM08G02380</name>
</gene>
<protein>
    <submittedName>
        <fullName evidence="1">Uncharacterized protein</fullName>
    </submittedName>
</protein>
<proteinExistence type="predicted"/>
<reference evidence="2" key="1">
    <citation type="journal article" date="2019" name="Nat. Commun.">
        <title>The genome of broomcorn millet.</title>
        <authorList>
            <person name="Zou C."/>
            <person name="Miki D."/>
            <person name="Li D."/>
            <person name="Tang Q."/>
            <person name="Xiao L."/>
            <person name="Rajput S."/>
            <person name="Deng P."/>
            <person name="Jia W."/>
            <person name="Huang R."/>
            <person name="Zhang M."/>
            <person name="Sun Y."/>
            <person name="Hu J."/>
            <person name="Fu X."/>
            <person name="Schnable P.S."/>
            <person name="Li F."/>
            <person name="Zhang H."/>
            <person name="Feng B."/>
            <person name="Zhu X."/>
            <person name="Liu R."/>
            <person name="Schnable J.C."/>
            <person name="Zhu J.-K."/>
            <person name="Zhang H."/>
        </authorList>
    </citation>
    <scope>NUCLEOTIDE SEQUENCE [LARGE SCALE GENOMIC DNA]</scope>
</reference>
<keyword evidence="2" id="KW-1185">Reference proteome</keyword>
<organism evidence="1 2">
    <name type="scientific">Panicum miliaceum</name>
    <name type="common">Proso millet</name>
    <name type="synonym">Broomcorn millet</name>
    <dbReference type="NCBI Taxonomy" id="4540"/>
    <lineage>
        <taxon>Eukaryota</taxon>
        <taxon>Viridiplantae</taxon>
        <taxon>Streptophyta</taxon>
        <taxon>Embryophyta</taxon>
        <taxon>Tracheophyta</taxon>
        <taxon>Spermatophyta</taxon>
        <taxon>Magnoliopsida</taxon>
        <taxon>Liliopsida</taxon>
        <taxon>Poales</taxon>
        <taxon>Poaceae</taxon>
        <taxon>PACMAD clade</taxon>
        <taxon>Panicoideae</taxon>
        <taxon>Panicodae</taxon>
        <taxon>Paniceae</taxon>
        <taxon>Panicinae</taxon>
        <taxon>Panicum</taxon>
        <taxon>Panicum sect. Panicum</taxon>
    </lineage>
</organism>
<sequence>MGRWDTTHVFGVASPGIRVATCFYGLCQREEAARRWSATRPRRRTPRGACGDPCLPGVGGRASPAAVVDDLSAYYFNMLWGHEMALDFAGACSDSVAVDKDKSLLRYKPYNLVR</sequence>
<evidence type="ECO:0000313" key="1">
    <source>
        <dbReference type="EMBL" id="RLM92666.1"/>
    </source>
</evidence>
<dbReference type="AlphaFoldDB" id="A0A3L6R0X4"/>
<dbReference type="Proteomes" id="UP000275267">
    <property type="component" value="Unassembled WGS sequence"/>
</dbReference>